<dbReference type="AlphaFoldDB" id="A0A423UG88"/>
<evidence type="ECO:0000259" key="17">
    <source>
        <dbReference type="Pfam" id="PF00912"/>
    </source>
</evidence>
<accession>A0A423UG88</accession>
<keyword evidence="3" id="KW-0121">Carboxypeptidase</keyword>
<dbReference type="PANTHER" id="PTHR32282">
    <property type="entry name" value="BINDING PROTEIN TRANSPEPTIDASE, PUTATIVE-RELATED"/>
    <property type="match status" value="1"/>
</dbReference>
<evidence type="ECO:0000256" key="2">
    <source>
        <dbReference type="ARBA" id="ARBA00007739"/>
    </source>
</evidence>
<dbReference type="Pfam" id="PF00905">
    <property type="entry name" value="Transpeptidase"/>
    <property type="match status" value="1"/>
</dbReference>
<feature type="domain" description="Glycosyl transferase family 51" evidence="17">
    <location>
        <begin position="118"/>
        <end position="289"/>
    </location>
</feature>
<dbReference type="Gene3D" id="1.10.3810.10">
    <property type="entry name" value="Biosynthetic peptidoglycan transglycosylase-like"/>
    <property type="match status" value="1"/>
</dbReference>
<feature type="domain" description="Penicillin-binding protein transpeptidase" evidence="16">
    <location>
        <begin position="387"/>
        <end position="631"/>
    </location>
</feature>
<keyword evidence="4" id="KW-0645">Protease</keyword>
<gene>
    <name evidence="18" type="ORF">BMONG18_0268</name>
</gene>
<evidence type="ECO:0000256" key="7">
    <source>
        <dbReference type="ARBA" id="ARBA00022801"/>
    </source>
</evidence>
<feature type="region of interest" description="Disordered" evidence="14">
    <location>
        <begin position="1"/>
        <end position="61"/>
    </location>
</feature>
<feature type="compositionally biased region" description="Low complexity" evidence="14">
    <location>
        <begin position="1"/>
        <end position="39"/>
    </location>
</feature>
<proteinExistence type="inferred from homology"/>
<dbReference type="FunFam" id="1.10.3810.10:FF:000001">
    <property type="entry name" value="Penicillin-binding protein 1A"/>
    <property type="match status" value="1"/>
</dbReference>
<name>A0A423UG88_9BIFI</name>
<dbReference type="GO" id="GO:0009002">
    <property type="term" value="F:serine-type D-Ala-D-Ala carboxypeptidase activity"/>
    <property type="evidence" value="ECO:0007669"/>
    <property type="project" value="UniProtKB-EC"/>
</dbReference>
<dbReference type="Gene3D" id="3.40.710.10">
    <property type="entry name" value="DD-peptidase/beta-lactamase superfamily"/>
    <property type="match status" value="1"/>
</dbReference>
<dbReference type="GO" id="GO:0008955">
    <property type="term" value="F:peptidoglycan glycosyltransferase activity"/>
    <property type="evidence" value="ECO:0007669"/>
    <property type="project" value="UniProtKB-EC"/>
</dbReference>
<keyword evidence="7" id="KW-0378">Hydrolase</keyword>
<comment type="catalytic activity">
    <reaction evidence="13">
        <text>[GlcNAc-(1-&gt;4)-Mur2Ac(oyl-L-Ala-gamma-D-Glu-L-Lys-D-Ala-D-Ala)](n)-di-trans,octa-cis-undecaprenyl diphosphate + beta-D-GlcNAc-(1-&gt;4)-Mur2Ac(oyl-L-Ala-gamma-D-Glu-L-Lys-D-Ala-D-Ala)-di-trans,octa-cis-undecaprenyl diphosphate = [GlcNAc-(1-&gt;4)-Mur2Ac(oyl-L-Ala-gamma-D-Glu-L-Lys-D-Ala-D-Ala)](n+1)-di-trans,octa-cis-undecaprenyl diphosphate + di-trans,octa-cis-undecaprenyl diphosphate + H(+)</text>
        <dbReference type="Rhea" id="RHEA:23708"/>
        <dbReference type="Rhea" id="RHEA-COMP:9602"/>
        <dbReference type="Rhea" id="RHEA-COMP:9603"/>
        <dbReference type="ChEBI" id="CHEBI:15378"/>
        <dbReference type="ChEBI" id="CHEBI:58405"/>
        <dbReference type="ChEBI" id="CHEBI:60033"/>
        <dbReference type="ChEBI" id="CHEBI:78435"/>
        <dbReference type="EC" id="2.4.99.28"/>
    </reaction>
</comment>
<keyword evidence="10" id="KW-0511">Multifunctional enzyme</keyword>
<keyword evidence="15" id="KW-1133">Transmembrane helix</keyword>
<feature type="region of interest" description="Disordered" evidence="14">
    <location>
        <begin position="669"/>
        <end position="781"/>
    </location>
</feature>
<dbReference type="GO" id="GO:0071555">
    <property type="term" value="P:cell wall organization"/>
    <property type="evidence" value="ECO:0007669"/>
    <property type="project" value="UniProtKB-KW"/>
</dbReference>
<evidence type="ECO:0000256" key="14">
    <source>
        <dbReference type="SAM" id="MobiDB-lite"/>
    </source>
</evidence>
<dbReference type="GO" id="GO:0008658">
    <property type="term" value="F:penicillin binding"/>
    <property type="evidence" value="ECO:0007669"/>
    <property type="project" value="InterPro"/>
</dbReference>
<dbReference type="InterPro" id="IPR036950">
    <property type="entry name" value="PBP_transglycosylase"/>
</dbReference>
<evidence type="ECO:0000256" key="12">
    <source>
        <dbReference type="ARBA" id="ARBA00034000"/>
    </source>
</evidence>
<dbReference type="GO" id="GO:0006508">
    <property type="term" value="P:proteolysis"/>
    <property type="evidence" value="ECO:0007669"/>
    <property type="project" value="UniProtKB-KW"/>
</dbReference>
<protein>
    <submittedName>
        <fullName evidence="18">Penicillin-binding protein</fullName>
    </submittedName>
</protein>
<feature type="compositionally biased region" description="Polar residues" evidence="14">
    <location>
        <begin position="689"/>
        <end position="699"/>
    </location>
</feature>
<keyword evidence="15" id="KW-0472">Membrane</keyword>
<keyword evidence="8" id="KW-0133">Cell shape</keyword>
<evidence type="ECO:0000256" key="4">
    <source>
        <dbReference type="ARBA" id="ARBA00022670"/>
    </source>
</evidence>
<keyword evidence="15" id="KW-0812">Transmembrane</keyword>
<dbReference type="InterPro" id="IPR023346">
    <property type="entry name" value="Lysozyme-like_dom_sf"/>
</dbReference>
<dbReference type="GO" id="GO:0008360">
    <property type="term" value="P:regulation of cell shape"/>
    <property type="evidence" value="ECO:0007669"/>
    <property type="project" value="UniProtKB-KW"/>
</dbReference>
<evidence type="ECO:0000313" key="18">
    <source>
        <dbReference type="EMBL" id="ROT87728.1"/>
    </source>
</evidence>
<sequence length="781" mass="83212">MVSSSSTVSLRTARVSSSSSHGPARRSASSRRTSGGSYRTSRRGSRGSGRNGNGRKRNGGRGGKRHLILKWFLGIVGTLLGLGILAFAYLYITTEVPAAEKIALASKTTVYYADGKSEIGSFADQNREIIDCKVLPAYVGQAVVASENRSFYSDRGIDLKGVARALVNNITTGSRQGGSTITQQYAERYYLGETTSYSGKLHEAFLALKIAQTQDKNQVLCNYMNTIYLGRGAYGIQAAAQAYFGKDAKDLSLQEAALLAGIIPAPTDWDPAVGPKEAGIRFNRVLRIMKEDGYISAKDASSSTIPKTVEARQQNSFSGPSGYLMEMVREELTKNGTFSKEDLDTGGYRIITTIDKAKQDEMYRVASPTQDGKGTVPEGLQVGSISLDPRTGGIISIYGGDDYLAKQLNNATQAIYEPGSTMKPFALLAAVQQGMSLNTTFNGNSPRTYDGIAAPVQNFANMSYGYINMYSATANSVNTVYMELQQDLGTTAVAKTANQAGISAKRVTGKNPFTVLGNDGVHVSELAQAYATIANQGVKTTMHIVADVTDHNGKDMYQAQTQTERVFTAHDTALVTKAMQGTIQNGTGSEALAVGRNLAGKSGTANDSTAGSFVGFSPNTVSVFAIWYPDANGNPQVIPPFGAYTGGSDYPLHLFTAYMTQAMANMPNEPFPAVTDDGKIGGPNGTWGTGSRTWQQQQSDEAAKRKAQADADAAAKQKAQEDADAAKKAQDDADADAAAKQKADEDAARQREQESQQTPSPTQSAQNPDPTDTDNSKPSGD</sequence>
<evidence type="ECO:0000256" key="13">
    <source>
        <dbReference type="ARBA" id="ARBA00049902"/>
    </source>
</evidence>
<keyword evidence="9" id="KW-0573">Peptidoglycan synthesis</keyword>
<keyword evidence="5" id="KW-0328">Glycosyltransferase</keyword>
<feature type="compositionally biased region" description="Basic and acidic residues" evidence="14">
    <location>
        <begin position="701"/>
        <end position="754"/>
    </location>
</feature>
<comment type="catalytic activity">
    <reaction evidence="12">
        <text>Preferential cleavage: (Ac)2-L-Lys-D-Ala-|-D-Ala. Also transpeptidation of peptidyl-alanyl moieties that are N-acyl substituents of D-alanine.</text>
        <dbReference type="EC" id="3.4.16.4"/>
    </reaction>
</comment>
<dbReference type="InterPro" id="IPR001264">
    <property type="entry name" value="Glyco_trans_51"/>
</dbReference>
<dbReference type="GO" id="GO:0009252">
    <property type="term" value="P:peptidoglycan biosynthetic process"/>
    <property type="evidence" value="ECO:0007669"/>
    <property type="project" value="UniProtKB-KW"/>
</dbReference>
<feature type="transmembrane region" description="Helical" evidence="15">
    <location>
        <begin position="71"/>
        <end position="92"/>
    </location>
</feature>
<evidence type="ECO:0000256" key="9">
    <source>
        <dbReference type="ARBA" id="ARBA00022984"/>
    </source>
</evidence>
<dbReference type="GO" id="GO:0030288">
    <property type="term" value="C:outer membrane-bounded periplasmic space"/>
    <property type="evidence" value="ECO:0007669"/>
    <property type="project" value="TreeGrafter"/>
</dbReference>
<evidence type="ECO:0000256" key="10">
    <source>
        <dbReference type="ARBA" id="ARBA00023268"/>
    </source>
</evidence>
<evidence type="ECO:0000256" key="8">
    <source>
        <dbReference type="ARBA" id="ARBA00022960"/>
    </source>
</evidence>
<dbReference type="Proteomes" id="UP000285266">
    <property type="component" value="Unassembled WGS sequence"/>
</dbReference>
<evidence type="ECO:0000256" key="6">
    <source>
        <dbReference type="ARBA" id="ARBA00022679"/>
    </source>
</evidence>
<dbReference type="InterPro" id="IPR050396">
    <property type="entry name" value="Glycosyltr_51/Transpeptidase"/>
</dbReference>
<reference evidence="18 19" key="1">
    <citation type="submission" date="2018-07" db="EMBL/GenBank/DDBJ databases">
        <title>The role of parmesan cheese in vectoring bovine microbiota.</title>
        <authorList>
            <person name="Lugli G.A."/>
            <person name="Milani C."/>
        </authorList>
    </citation>
    <scope>NUCLEOTIDE SEQUENCE [LARGE SCALE GENOMIC DNA]</scope>
    <source>
        <strain evidence="18 19">BMONG18</strain>
    </source>
</reference>
<dbReference type="EMBL" id="QRAJ01000001">
    <property type="protein sequence ID" value="ROT87728.1"/>
    <property type="molecule type" value="Genomic_DNA"/>
</dbReference>
<evidence type="ECO:0000256" key="15">
    <source>
        <dbReference type="SAM" id="Phobius"/>
    </source>
</evidence>
<dbReference type="InterPro" id="IPR001460">
    <property type="entry name" value="PCN-bd_Tpept"/>
</dbReference>
<evidence type="ECO:0000256" key="3">
    <source>
        <dbReference type="ARBA" id="ARBA00022645"/>
    </source>
</evidence>
<dbReference type="PANTHER" id="PTHR32282:SF34">
    <property type="entry name" value="PENICILLIN-BINDING PROTEIN 1A"/>
    <property type="match status" value="1"/>
</dbReference>
<comment type="similarity">
    <text evidence="1">In the C-terminal section; belongs to the transpeptidase family.</text>
</comment>
<comment type="similarity">
    <text evidence="2">In the N-terminal section; belongs to the glycosyltransferase 51 family.</text>
</comment>
<dbReference type="SUPFAM" id="SSF53955">
    <property type="entry name" value="Lysozyme-like"/>
    <property type="match status" value="1"/>
</dbReference>
<evidence type="ECO:0000256" key="11">
    <source>
        <dbReference type="ARBA" id="ARBA00023316"/>
    </source>
</evidence>
<dbReference type="InterPro" id="IPR012338">
    <property type="entry name" value="Beta-lactam/transpept-like"/>
</dbReference>
<comment type="caution">
    <text evidence="18">The sequence shown here is derived from an EMBL/GenBank/DDBJ whole genome shotgun (WGS) entry which is preliminary data.</text>
</comment>
<evidence type="ECO:0000256" key="5">
    <source>
        <dbReference type="ARBA" id="ARBA00022676"/>
    </source>
</evidence>
<evidence type="ECO:0000259" key="16">
    <source>
        <dbReference type="Pfam" id="PF00905"/>
    </source>
</evidence>
<dbReference type="SUPFAM" id="SSF56601">
    <property type="entry name" value="beta-lactamase/transpeptidase-like"/>
    <property type="match status" value="1"/>
</dbReference>
<evidence type="ECO:0000256" key="1">
    <source>
        <dbReference type="ARBA" id="ARBA00007090"/>
    </source>
</evidence>
<keyword evidence="11" id="KW-0961">Cell wall biogenesis/degradation</keyword>
<dbReference type="Pfam" id="PF00912">
    <property type="entry name" value="Transgly"/>
    <property type="match status" value="1"/>
</dbReference>
<dbReference type="RefSeq" id="WP_123644382.1">
    <property type="nucleotide sequence ID" value="NZ_QRAJ01000001.1"/>
</dbReference>
<keyword evidence="6" id="KW-0808">Transferase</keyword>
<evidence type="ECO:0000313" key="19">
    <source>
        <dbReference type="Proteomes" id="UP000285266"/>
    </source>
</evidence>
<feature type="compositionally biased region" description="Low complexity" evidence="14">
    <location>
        <begin position="755"/>
        <end position="764"/>
    </location>
</feature>
<organism evidence="18 19">
    <name type="scientific">Bifidobacterium mongoliense</name>
    <dbReference type="NCBI Taxonomy" id="518643"/>
    <lineage>
        <taxon>Bacteria</taxon>
        <taxon>Bacillati</taxon>
        <taxon>Actinomycetota</taxon>
        <taxon>Actinomycetes</taxon>
        <taxon>Bifidobacteriales</taxon>
        <taxon>Bifidobacteriaceae</taxon>
        <taxon>Bifidobacterium</taxon>
    </lineage>
</organism>